<name>A0A1H6ID97_9EURY</name>
<accession>A0A1H6ID97</accession>
<keyword evidence="1" id="KW-0812">Transmembrane</keyword>
<keyword evidence="3" id="KW-1185">Reference proteome</keyword>
<dbReference type="STRING" id="1267564.SAMN05192561_102200"/>
<feature type="transmembrane region" description="Helical" evidence="1">
    <location>
        <begin position="284"/>
        <end position="308"/>
    </location>
</feature>
<dbReference type="Proteomes" id="UP000199215">
    <property type="component" value="Unassembled WGS sequence"/>
</dbReference>
<gene>
    <name evidence="2" type="ORF">SAMN05192561_102200</name>
</gene>
<dbReference type="AlphaFoldDB" id="A0A1H6ID97"/>
<dbReference type="EMBL" id="FNWU01000002">
    <property type="protein sequence ID" value="SEH46787.1"/>
    <property type="molecule type" value="Genomic_DNA"/>
</dbReference>
<keyword evidence="1" id="KW-1133">Transmembrane helix</keyword>
<evidence type="ECO:0000256" key="1">
    <source>
        <dbReference type="SAM" id="Phobius"/>
    </source>
</evidence>
<sequence>MTPGRSRVLTGLVACWLVVAVAVGGVASGAAAAGYQDANAACSSEAASSQFSLLLLLENGDVFGPGTEGAVELYPDTEARLVFCDETTAQPPDSAWNLADTDFLERGDGGDSYYTVRTADVDVETDLTTAIAGNNPEAAGPTLRIVTASESTLSYLEDPVTIRYAGGTGDSSGPVADELAAYNRSLTVVAENRSTLERAANSSAPLSADVTATELATTRSRLNETGETLSVALFASARNGTPGAADGYLAHQDHHDRALVAFEESVDAYLAAAAAEARTARLTAIGVLLGSFVVFGGIGGGIGSWIASRDLQSIRRERRRRSNVGYGWGDLKKAFAIAVLGVIAGLLSSILLGSTLLEVLL</sequence>
<reference evidence="2 3" key="1">
    <citation type="submission" date="2016-10" db="EMBL/GenBank/DDBJ databases">
        <authorList>
            <person name="de Groot N.N."/>
        </authorList>
    </citation>
    <scope>NUCLEOTIDE SEQUENCE [LARGE SCALE GENOMIC DNA]</scope>
    <source>
        <strain evidence="2 3">IBRC-M10418</strain>
    </source>
</reference>
<evidence type="ECO:0000313" key="2">
    <source>
        <dbReference type="EMBL" id="SEH46787.1"/>
    </source>
</evidence>
<keyword evidence="1" id="KW-0472">Membrane</keyword>
<dbReference type="RefSeq" id="WP_092816125.1">
    <property type="nucleotide sequence ID" value="NZ_FNWU01000002.1"/>
</dbReference>
<proteinExistence type="predicted"/>
<organism evidence="2 3">
    <name type="scientific">Halopenitus malekzadehii</name>
    <dbReference type="NCBI Taxonomy" id="1267564"/>
    <lineage>
        <taxon>Archaea</taxon>
        <taxon>Methanobacteriati</taxon>
        <taxon>Methanobacteriota</taxon>
        <taxon>Stenosarchaea group</taxon>
        <taxon>Halobacteria</taxon>
        <taxon>Halobacteriales</taxon>
        <taxon>Haloferacaceae</taxon>
        <taxon>Halopenitus</taxon>
    </lineage>
</organism>
<evidence type="ECO:0000313" key="3">
    <source>
        <dbReference type="Proteomes" id="UP000199215"/>
    </source>
</evidence>
<dbReference type="OrthoDB" id="342241at2157"/>
<protein>
    <submittedName>
        <fullName evidence="2">Uncharacterized protein</fullName>
    </submittedName>
</protein>
<feature type="transmembrane region" description="Helical" evidence="1">
    <location>
        <begin position="334"/>
        <end position="357"/>
    </location>
</feature>